<dbReference type="RefSeq" id="WP_150415611.1">
    <property type="nucleotide sequence ID" value="NZ_VYQF01000004.1"/>
</dbReference>
<dbReference type="EMBL" id="VYQF01000004">
    <property type="protein sequence ID" value="KAA9038051.1"/>
    <property type="molecule type" value="Genomic_DNA"/>
</dbReference>
<dbReference type="InterPro" id="IPR001087">
    <property type="entry name" value="GDSL"/>
</dbReference>
<sequence length="94" mass="10349">MLKKIIEIAAVAFSTAIVVMGFRSIHGLVVCFGDSITYGAKVDGKSWAYFLSQDHPGVNFINAGRSGRKTSDKQELLPVVKQYSNAEYYLIFLG</sequence>
<keyword evidence="2" id="KW-1185">Reference proteome</keyword>
<dbReference type="SUPFAM" id="SSF52266">
    <property type="entry name" value="SGNH hydrolase"/>
    <property type="match status" value="1"/>
</dbReference>
<evidence type="ECO:0000313" key="2">
    <source>
        <dbReference type="Proteomes" id="UP000326903"/>
    </source>
</evidence>
<gene>
    <name evidence="1" type="ORF">FW778_14905</name>
</gene>
<dbReference type="InterPro" id="IPR036514">
    <property type="entry name" value="SGNH_hydro_sf"/>
</dbReference>
<dbReference type="AlphaFoldDB" id="A0A5J5IHC3"/>
<dbReference type="Proteomes" id="UP000326903">
    <property type="component" value="Unassembled WGS sequence"/>
</dbReference>
<protein>
    <recommendedName>
        <fullName evidence="3">GDSL-like Lipase/Acylhydrolase family protein</fullName>
    </recommendedName>
</protein>
<reference evidence="1 2" key="1">
    <citation type="submission" date="2019-09" db="EMBL/GenBank/DDBJ databases">
        <title>Draft genome sequence of Ginsengibacter sp. BR5-29.</title>
        <authorList>
            <person name="Im W.-T."/>
        </authorList>
    </citation>
    <scope>NUCLEOTIDE SEQUENCE [LARGE SCALE GENOMIC DNA]</scope>
    <source>
        <strain evidence="1 2">BR5-29</strain>
    </source>
</reference>
<dbReference type="Gene3D" id="3.40.50.1110">
    <property type="entry name" value="SGNH hydrolase"/>
    <property type="match status" value="1"/>
</dbReference>
<dbReference type="Pfam" id="PF00657">
    <property type="entry name" value="Lipase_GDSL"/>
    <property type="match status" value="1"/>
</dbReference>
<organism evidence="1 2">
    <name type="scientific">Ginsengibacter hankyongi</name>
    <dbReference type="NCBI Taxonomy" id="2607284"/>
    <lineage>
        <taxon>Bacteria</taxon>
        <taxon>Pseudomonadati</taxon>
        <taxon>Bacteroidota</taxon>
        <taxon>Chitinophagia</taxon>
        <taxon>Chitinophagales</taxon>
        <taxon>Chitinophagaceae</taxon>
        <taxon>Ginsengibacter</taxon>
    </lineage>
</organism>
<evidence type="ECO:0000313" key="1">
    <source>
        <dbReference type="EMBL" id="KAA9038051.1"/>
    </source>
</evidence>
<accession>A0A5J5IHC3</accession>
<dbReference type="GO" id="GO:0016788">
    <property type="term" value="F:hydrolase activity, acting on ester bonds"/>
    <property type="evidence" value="ECO:0007669"/>
    <property type="project" value="InterPro"/>
</dbReference>
<evidence type="ECO:0008006" key="3">
    <source>
        <dbReference type="Google" id="ProtNLM"/>
    </source>
</evidence>
<name>A0A5J5IHC3_9BACT</name>
<proteinExistence type="predicted"/>
<comment type="caution">
    <text evidence="1">The sequence shown here is derived from an EMBL/GenBank/DDBJ whole genome shotgun (WGS) entry which is preliminary data.</text>
</comment>